<dbReference type="InterPro" id="IPR000467">
    <property type="entry name" value="G_patch_dom"/>
</dbReference>
<keyword evidence="4" id="KW-1185">Reference proteome</keyword>
<dbReference type="PROSITE" id="PS50174">
    <property type="entry name" value="G_PATCH"/>
    <property type="match status" value="1"/>
</dbReference>
<comment type="caution">
    <text evidence="3">The sequence shown here is derived from an EMBL/GenBank/DDBJ whole genome shotgun (WGS) entry which is preliminary data.</text>
</comment>
<protein>
    <recommendedName>
        <fullName evidence="2">G-patch domain-containing protein</fullName>
    </recommendedName>
</protein>
<proteinExistence type="predicted"/>
<gene>
    <name evidence="3" type="ORF">ODALV1_LOCUS7390</name>
</gene>
<evidence type="ECO:0000256" key="1">
    <source>
        <dbReference type="SAM" id="MobiDB-lite"/>
    </source>
</evidence>
<reference evidence="3 4" key="1">
    <citation type="submission" date="2024-08" db="EMBL/GenBank/DDBJ databases">
        <authorList>
            <person name="Cucini C."/>
            <person name="Frati F."/>
        </authorList>
    </citation>
    <scope>NUCLEOTIDE SEQUENCE [LARGE SCALE GENOMIC DNA]</scope>
</reference>
<feature type="compositionally biased region" description="Acidic residues" evidence="1">
    <location>
        <begin position="267"/>
        <end position="279"/>
    </location>
</feature>
<sequence length="537" mass="61569">MSSELNITPTTSVSVKDEFQQSEAESPYYYCLLHNIPSTFHTSDLRNFFAEFIHAEKFDLFHFRHRPQTVNIVENVGSDDGNGQTQTSSKSSVKKAEESGQTTLKKFCGVIRFSDDMSRSQFVKHYHMKLWMDKEGNDLPTRCVISKANLREEDLKKFSSKELHPPKFMPRGNVGTPNEHFLNLIRECRLPPSLIKKLGLEFPRARVYKRYSKVPLDYGTNVVSGTEEYEEEEIKTGKGHNINDTYLPRVKKKRDPSMPENGTQVDSDNESNADDDDDRCEEWERHEALHDHRTTHGDVTSESKERLYESEIELQWEKGGPGLVWYTDAQFWDQQRGNFDEKNTDDWDVDMEGYYEPGGGDKDFHDLMDIRRSQRIQKGLETISVIKAGPSSQKYRPQKIKIDLGSTRKEGNIGEFEKHTRGIGRKVMEKCGWKDGDGLGSTIKGIPDALEGEGQGPGDKRGFGYYGEKLDLGNPKKLRRDFKDYDIEADGRVIIGTIFDRPEDLDIPDQLKRRNAPTFITRYQFCKASTAGPSTKK</sequence>
<feature type="region of interest" description="Disordered" evidence="1">
    <location>
        <begin position="226"/>
        <end position="279"/>
    </location>
</feature>
<dbReference type="InterPro" id="IPR040341">
    <property type="entry name" value="GPATCH3"/>
</dbReference>
<dbReference type="SMART" id="SM00443">
    <property type="entry name" value="G_patch"/>
    <property type="match status" value="1"/>
</dbReference>
<evidence type="ECO:0000313" key="4">
    <source>
        <dbReference type="Proteomes" id="UP001642540"/>
    </source>
</evidence>
<dbReference type="Pfam" id="PF01585">
    <property type="entry name" value="G-patch"/>
    <property type="match status" value="1"/>
</dbReference>
<accession>A0ABP1Q4Z4</accession>
<evidence type="ECO:0000313" key="3">
    <source>
        <dbReference type="EMBL" id="CAL8089483.1"/>
    </source>
</evidence>
<name>A0ABP1Q4Z4_9HEXA</name>
<dbReference type="Proteomes" id="UP001642540">
    <property type="component" value="Unassembled WGS sequence"/>
</dbReference>
<dbReference type="EMBL" id="CAXLJM020000023">
    <property type="protein sequence ID" value="CAL8089483.1"/>
    <property type="molecule type" value="Genomic_DNA"/>
</dbReference>
<dbReference type="PANTHER" id="PTHR14390:SF2">
    <property type="entry name" value="G PATCH DOMAIN-CONTAINING PROTEIN 3"/>
    <property type="match status" value="1"/>
</dbReference>
<dbReference type="PANTHER" id="PTHR14390">
    <property type="entry name" value="G PATCH DOMAIN CONTAINING PROTEIN 3"/>
    <property type="match status" value="1"/>
</dbReference>
<evidence type="ECO:0000259" key="2">
    <source>
        <dbReference type="PROSITE" id="PS50174"/>
    </source>
</evidence>
<feature type="region of interest" description="Disordered" evidence="1">
    <location>
        <begin position="74"/>
        <end position="97"/>
    </location>
</feature>
<feature type="domain" description="G-patch" evidence="2">
    <location>
        <begin position="420"/>
        <end position="468"/>
    </location>
</feature>
<organism evidence="3 4">
    <name type="scientific">Orchesella dallaii</name>
    <dbReference type="NCBI Taxonomy" id="48710"/>
    <lineage>
        <taxon>Eukaryota</taxon>
        <taxon>Metazoa</taxon>
        <taxon>Ecdysozoa</taxon>
        <taxon>Arthropoda</taxon>
        <taxon>Hexapoda</taxon>
        <taxon>Collembola</taxon>
        <taxon>Entomobryomorpha</taxon>
        <taxon>Entomobryoidea</taxon>
        <taxon>Orchesellidae</taxon>
        <taxon>Orchesellinae</taxon>
        <taxon>Orchesella</taxon>
    </lineage>
</organism>